<organism evidence="1 2">
    <name type="scientific">Actinocrispum wychmicini</name>
    <dbReference type="NCBI Taxonomy" id="1213861"/>
    <lineage>
        <taxon>Bacteria</taxon>
        <taxon>Bacillati</taxon>
        <taxon>Actinomycetota</taxon>
        <taxon>Actinomycetes</taxon>
        <taxon>Pseudonocardiales</taxon>
        <taxon>Pseudonocardiaceae</taxon>
        <taxon>Actinocrispum</taxon>
    </lineage>
</organism>
<dbReference type="Proteomes" id="UP000295680">
    <property type="component" value="Unassembled WGS sequence"/>
</dbReference>
<dbReference type="InterPro" id="IPR027417">
    <property type="entry name" value="P-loop_NTPase"/>
</dbReference>
<dbReference type="SUPFAM" id="SSF52540">
    <property type="entry name" value="P-loop containing nucleoside triphosphate hydrolases"/>
    <property type="match status" value="1"/>
</dbReference>
<comment type="caution">
    <text evidence="1">The sequence shown here is derived from an EMBL/GenBank/DDBJ whole genome shotgun (WGS) entry which is preliminary data.</text>
</comment>
<proteinExistence type="predicted"/>
<evidence type="ECO:0000313" key="1">
    <source>
        <dbReference type="EMBL" id="TCO52876.1"/>
    </source>
</evidence>
<dbReference type="RefSeq" id="WP_132123847.1">
    <property type="nucleotide sequence ID" value="NZ_SLWS01000011.1"/>
</dbReference>
<dbReference type="EMBL" id="SLWS01000011">
    <property type="protein sequence ID" value="TCO52876.1"/>
    <property type="molecule type" value="Genomic_DNA"/>
</dbReference>
<keyword evidence="2" id="KW-1185">Reference proteome</keyword>
<name>A0A4R2J8B3_9PSEU</name>
<accession>A0A4R2J8B3</accession>
<dbReference type="OrthoDB" id="5171766at2"/>
<dbReference type="AlphaFoldDB" id="A0A4R2J8B3"/>
<evidence type="ECO:0000313" key="2">
    <source>
        <dbReference type="Proteomes" id="UP000295680"/>
    </source>
</evidence>
<gene>
    <name evidence="1" type="ORF">EV192_11170</name>
</gene>
<protein>
    <submittedName>
        <fullName evidence="1">Uncharacterized protein</fullName>
    </submittedName>
</protein>
<sequence length="352" mass="38850">MTAVHCPICHRRINWTATQPYRMDENGVFELLVRDPLESEESWRDRLITSYRPCGEAGPLGQHMLPYDYGDYTPVTIGMIGHAKAGKTHLLAAMISRLCSNDTALAGLGLRVGPLDLAIHQRYVTNYVTPLITHRLRLPQTRANAVVEFCDALKVTNAHNQSFAVTFFDLAGERLVQPNDDEVRFYASADALVFVVDPESLPSRPGQHVPGDASFDVALRRLDSRPRPAGPSFLPVAAAVVVAKADLVRFEDATVGDWLARGSGEEEVALGTVEHESEDVYTYLTRRGARQWLRPAQECYRSTLHFASATNGPATDNTFRGAFRQCRVLKPLLSVFAMTGILDDRLLGGGTT</sequence>
<dbReference type="Gene3D" id="3.40.50.300">
    <property type="entry name" value="P-loop containing nucleotide triphosphate hydrolases"/>
    <property type="match status" value="1"/>
</dbReference>
<reference evidence="1 2" key="1">
    <citation type="submission" date="2019-03" db="EMBL/GenBank/DDBJ databases">
        <title>Genomic Encyclopedia of Type Strains, Phase IV (KMG-IV): sequencing the most valuable type-strain genomes for metagenomic binning, comparative biology and taxonomic classification.</title>
        <authorList>
            <person name="Goeker M."/>
        </authorList>
    </citation>
    <scope>NUCLEOTIDE SEQUENCE [LARGE SCALE GENOMIC DNA]</scope>
    <source>
        <strain evidence="1 2">DSM 45934</strain>
    </source>
</reference>